<dbReference type="Proteomes" id="UP000315389">
    <property type="component" value="Unassembled WGS sequence"/>
</dbReference>
<dbReference type="SUPFAM" id="SSF140453">
    <property type="entry name" value="EsxAB dimer-like"/>
    <property type="match status" value="1"/>
</dbReference>
<accession>A0A542ZWV8</accession>
<name>A0A542ZWV8_RARFA</name>
<keyword evidence="1" id="KW-0175">Coiled coil</keyword>
<protein>
    <submittedName>
        <fullName evidence="2">WXG100 family type VII secretion target</fullName>
    </submittedName>
</protein>
<dbReference type="RefSeq" id="WP_142120056.1">
    <property type="nucleotide sequence ID" value="NZ_BAAASV010000001.1"/>
</dbReference>
<dbReference type="EMBL" id="VFOS01000001">
    <property type="protein sequence ID" value="TQL64828.1"/>
    <property type="molecule type" value="Genomic_DNA"/>
</dbReference>
<dbReference type="InterPro" id="IPR036689">
    <property type="entry name" value="ESAT-6-like_sf"/>
</dbReference>
<reference evidence="2 3" key="1">
    <citation type="submission" date="2019-06" db="EMBL/GenBank/DDBJ databases">
        <title>Sequencing the genomes of 1000 actinobacteria strains.</title>
        <authorList>
            <person name="Klenk H.-P."/>
        </authorList>
    </citation>
    <scope>NUCLEOTIDE SEQUENCE [LARGE SCALE GENOMIC DNA]</scope>
    <source>
        <strain evidence="2 3">DSM 4813</strain>
    </source>
</reference>
<keyword evidence="3" id="KW-1185">Reference proteome</keyword>
<proteinExistence type="predicted"/>
<evidence type="ECO:0000256" key="1">
    <source>
        <dbReference type="SAM" id="Coils"/>
    </source>
</evidence>
<gene>
    <name evidence="2" type="ORF">FB461_1351</name>
</gene>
<dbReference type="InterPro" id="IPR010310">
    <property type="entry name" value="T7SS_ESAT-6-like"/>
</dbReference>
<feature type="coiled-coil region" evidence="1">
    <location>
        <begin position="16"/>
        <end position="43"/>
    </location>
</feature>
<comment type="caution">
    <text evidence="2">The sequence shown here is derived from an EMBL/GenBank/DDBJ whole genome shotgun (WGS) entry which is preliminary data.</text>
</comment>
<evidence type="ECO:0000313" key="3">
    <source>
        <dbReference type="Proteomes" id="UP000315389"/>
    </source>
</evidence>
<organism evidence="2 3">
    <name type="scientific">Rarobacter faecitabidus</name>
    <dbReference type="NCBI Taxonomy" id="13243"/>
    <lineage>
        <taxon>Bacteria</taxon>
        <taxon>Bacillati</taxon>
        <taxon>Actinomycetota</taxon>
        <taxon>Actinomycetes</taxon>
        <taxon>Micrococcales</taxon>
        <taxon>Rarobacteraceae</taxon>
        <taxon>Rarobacter</taxon>
    </lineage>
</organism>
<dbReference type="Pfam" id="PF06013">
    <property type="entry name" value="WXG100"/>
    <property type="match status" value="1"/>
</dbReference>
<sequence>MKNAINVSYADLSRQASSLRSERTEIVRRLDKLQREIASLVTQGFVTDRTSAAFEAHYREFTRGARTTIASLDGIADFLTNTAKTLAEVDRQLAAKIAR</sequence>
<dbReference type="Gene3D" id="1.10.287.1060">
    <property type="entry name" value="ESAT-6-like"/>
    <property type="match status" value="1"/>
</dbReference>
<evidence type="ECO:0000313" key="2">
    <source>
        <dbReference type="EMBL" id="TQL64828.1"/>
    </source>
</evidence>
<dbReference type="AlphaFoldDB" id="A0A542ZWV8"/>
<dbReference type="OrthoDB" id="3268062at2"/>